<evidence type="ECO:0000256" key="2">
    <source>
        <dbReference type="ARBA" id="ARBA00004574"/>
    </source>
</evidence>
<feature type="compositionally biased region" description="Polar residues" evidence="7">
    <location>
        <begin position="1213"/>
        <end position="1224"/>
    </location>
</feature>
<reference evidence="9 10" key="1">
    <citation type="submission" date="2018-04" db="EMBL/GenBank/DDBJ databases">
        <authorList>
            <person name="Zhang X."/>
            <person name="Yuan J."/>
            <person name="Li F."/>
            <person name="Xiang J."/>
        </authorList>
    </citation>
    <scope>NUCLEOTIDE SEQUENCE [LARGE SCALE GENOMIC DNA]</scope>
    <source>
        <tissue evidence="9">Muscle</tissue>
    </source>
</reference>
<feature type="compositionally biased region" description="Acidic residues" evidence="7">
    <location>
        <begin position="1759"/>
        <end position="1772"/>
    </location>
</feature>
<comment type="caution">
    <text evidence="9">The sequence shown here is derived from an EMBL/GenBank/DDBJ whole genome shotgun (WGS) entry which is preliminary data.</text>
</comment>
<keyword evidence="6" id="KW-0131">Cell cycle</keyword>
<feature type="compositionally biased region" description="Basic and acidic residues" evidence="7">
    <location>
        <begin position="2033"/>
        <end position="2047"/>
    </location>
</feature>
<feature type="compositionally biased region" description="Basic and acidic residues" evidence="7">
    <location>
        <begin position="1168"/>
        <end position="1207"/>
    </location>
</feature>
<feature type="compositionally biased region" description="Polar residues" evidence="7">
    <location>
        <begin position="1313"/>
        <end position="1333"/>
    </location>
</feature>
<feature type="compositionally biased region" description="Acidic residues" evidence="7">
    <location>
        <begin position="1786"/>
        <end position="1801"/>
    </location>
</feature>
<feature type="compositionally biased region" description="Basic and acidic residues" evidence="7">
    <location>
        <begin position="1231"/>
        <end position="1285"/>
    </location>
</feature>
<feature type="compositionally biased region" description="Basic and acidic residues" evidence="7">
    <location>
        <begin position="1802"/>
        <end position="1843"/>
    </location>
</feature>
<evidence type="ECO:0000313" key="9">
    <source>
        <dbReference type="EMBL" id="ROT71029.1"/>
    </source>
</evidence>
<evidence type="ECO:0000256" key="6">
    <source>
        <dbReference type="ARBA" id="ARBA00023306"/>
    </source>
</evidence>
<sequence length="2393" mass="267334">MEDSLEELVEKCTAQKVPVRLPAYRALVQKCTESDEVVWSDYASEDDTQKTLSNLKADLFNENCDVSYEAAGLCGCLLANETFRSLLTKENEGQALDMLIKAIGETKEKKVLTRTLWSLAKSRLSQEVYVERLKKMLETINNVLKVEDGSAVAVLEALQVVESLLKLIPDEMNKETKEWFPNVFVFLFHDAIRVRMSAFACISIGRSFLITEDLKSDILKLIIPDLKAKHCKTMNRLIGAECADVLKEWRLIVEILGKELHPGTSLINGLLEVVEKGFKSVKSEIRIEAFKCWQSLIDNFSLDEAVLTHSKRLKLLLAPLKANNAKTEDIALAKLLSWWHLVCKLGKKATSNFDLVIAPLLRFCFGCGAPASGAASGLSERNLIMSGAAASPGRKFSGLHVTCAEILGQILSTGLNISGLQPFSFTTPILEYPVIPNQVIFIRNYQFLMSCVKEAVQSLNSQERKQCLLGIFLFQSVLAHLRVVITTDVSKKDSVEPVKELFTIISAIENQCRPGDSQSQFVYKFLEMVIVGSLGLPKTVLNSRQYHISTGNTMRDMMSGTLNNYLIHELCKPTLLHYATSREGYFTMWLEVLANSKPATGKLGLLQSVVKELDAAAPILCPTHPNTLARLWSSVVNQLLQHIEETQVIDQGDGSEHDWSCIYSVLMFPLRHSIDALNSAESHVYHQIMKDWSELWQKFIELTPLATTAEPNSEVEYVTHALVSMCTEKLTAPPDVYASTYCLMSDVVAVLTDRIRYSELGKTSVRMIHSPAKPRKKPHALHNLAGSVALIGILLNRVLRMVSNQRQHAASRLCEALTQIFKGVQQEKIINSLVLHVVDTLAAALQVNPAAKFGVEVEKKFIIMFKSFGSLLDDHFGQAISSDHFMKLVPLLTISLSSTNKHIKQEAKRIWRNNFSEVKQDIPSELFEQLKECSLPPASLTDPNEDAEESLSLSPKENVPTHIAGSFLNREMGQEVVQKITPKGKSQKFETPKSLKGSQGTPIMKDKSKRKINLEDMNDDEFVKVSSPKTSRRVLTEHQIERMTERRSDIPALYSDLSQSMSQAVLPTQFSSQNSFEESSSGNTGKTKEKKLDQAGHKAAKSVQEEERVDKKEEKEANIETNPGELSFSGLFPSENQEPEISNESEKKSERNTKAKYDKAKPKSKKKFQQEDRADEADRIVTDNVEDTLKSRTVEESKDLNKAKDVEEINGGESITDQESSVKSNTKKGKGVKENVEDRKTRSKSKESFDTDDKSVSKESESRESLTVVKKEIMKPVNKAESKRKNDTKRRYMSGESDYTDEDLDEELRKTSIELQRSLDNMSSDSGDSSVTEQNRRKTQTPVKKTVEDVRKSLKGKVQRNHTDEQVANKCHLSPPALHKRINFKEVAVSPSVVKDCKIVSQIPEVKLVNNAGVLHNRGKVSDSESEEEIPNSQVEEPKQQLLVFNISNKEKEDTPGKNTIRDKENNVGRGRRILRAKRKRGSVDDEKEEEINPDKRKRVSESVSHNIGGKQISSEDSVIIIDEKSSSDSSSEKRGDGGDEVKNNDKSIKRNKKTRSQLDTSRKSSQNSQNSENAHDSEGLPSTPPKVTRSGRKVVAPNKDMPEPMTPPGSANQKRRTKSQESLSVSYVGDDVPKVTEKLNISSPKDHVPSTRRSVQKKITDMFVKDDGDSQDVHKNENDRLPEMEDMDCDTLHPVSDSENDEVPLSSTPSADSESEKGDSQEESVIEIEESKVLDEQLETSCVEISKSEVYENKTSDNEENSDDEVEVEQENEAKNTESGKPIDVDEYDDEETLDADEMCDIVKDKENDTDGKKEKIDYSKEDGVDHLKDNYNENKESKDPEVMSENIDDCDNFNSKENTDDETAGESKEEEMEGSEKREGESVSEDPVNSFENGQALDEEIKEMDKEPTKKNVKDRVAVETLSENNSLPRQQEDELSPEKPVRSKLSTAVGTPERQKKFGTFKCAGSRAAMLVACAKQNMKNRGTSDGDSPTKSVFGSDGTRNRLGGSPIRRSAPGRMSPASTPPNRKRKFGDCDGGKPWVKHEPSPGASPSTSILKKPAVDDVCNDTPSPPPSKQRRVSFADPPVSDRVEIPPSPKTLRGLRAQKRLDMTKAASPMKDDESQSQSQSESQEGESQVSFDCSQPLYPSLVSCTENLDAIIPQLTSAGLIDGLKKVLEDLGVTTVGQFCQLTEADINKLPVRAPKVSSTLKVIKKYDETKSRESKKSTEPIMDEVEAQLSQIFAEDDREDKENQRPNNQAKVKKSIDEVSTVLMDDVIEDSLENMEPEEDNQIDADCNNDLPPRLGDEDLEVDDDVMPLDPSPDNAGEVSEPVSAVCRHITENPSAIEDLAERLDLEAKKTLFSNLLKKLRYPFVIDCYYEYLKNRERDTKT</sequence>
<dbReference type="PANTHER" id="PTHR22928:SF3">
    <property type="entry name" value="TELOMERE-ASSOCIATED PROTEIN RIF1"/>
    <property type="match status" value="1"/>
</dbReference>
<evidence type="ECO:0000313" key="10">
    <source>
        <dbReference type="Proteomes" id="UP000283509"/>
    </source>
</evidence>
<feature type="compositionally biased region" description="Low complexity" evidence="7">
    <location>
        <begin position="2125"/>
        <end position="2140"/>
    </location>
</feature>
<dbReference type="GO" id="GO:0005634">
    <property type="term" value="C:nucleus"/>
    <property type="evidence" value="ECO:0007669"/>
    <property type="project" value="UniProtKB-SubCell"/>
</dbReference>
<evidence type="ECO:0000256" key="5">
    <source>
        <dbReference type="ARBA" id="ARBA00023242"/>
    </source>
</evidence>
<comment type="subcellular location">
    <subcellularLocation>
        <location evidence="2">Chromosome</location>
        <location evidence="2">Telomere</location>
    </subcellularLocation>
    <subcellularLocation>
        <location evidence="1">Nucleus</location>
    </subcellularLocation>
</comment>
<feature type="compositionally biased region" description="Polar residues" evidence="7">
    <location>
        <begin position="1982"/>
        <end position="1997"/>
    </location>
</feature>
<dbReference type="STRING" id="6689.A0A423T3F0"/>
<dbReference type="Gene3D" id="1.25.10.10">
    <property type="entry name" value="Leucine-rich Repeat Variant"/>
    <property type="match status" value="1"/>
</dbReference>
<dbReference type="Proteomes" id="UP000283509">
    <property type="component" value="Unassembled WGS sequence"/>
</dbReference>
<keyword evidence="5" id="KW-0539">Nucleus</keyword>
<keyword evidence="4" id="KW-0779">Telomere</keyword>
<feature type="compositionally biased region" description="Basic and acidic residues" evidence="7">
    <location>
        <begin position="1103"/>
        <end position="1118"/>
    </location>
</feature>
<keyword evidence="10" id="KW-1185">Reference proteome</keyword>
<dbReference type="InterPro" id="IPR011989">
    <property type="entry name" value="ARM-like"/>
</dbReference>
<organism evidence="9 10">
    <name type="scientific">Penaeus vannamei</name>
    <name type="common">Whiteleg shrimp</name>
    <name type="synonym">Litopenaeus vannamei</name>
    <dbReference type="NCBI Taxonomy" id="6689"/>
    <lineage>
        <taxon>Eukaryota</taxon>
        <taxon>Metazoa</taxon>
        <taxon>Ecdysozoa</taxon>
        <taxon>Arthropoda</taxon>
        <taxon>Crustacea</taxon>
        <taxon>Multicrustacea</taxon>
        <taxon>Malacostraca</taxon>
        <taxon>Eumalacostraca</taxon>
        <taxon>Eucarida</taxon>
        <taxon>Decapoda</taxon>
        <taxon>Dendrobranchiata</taxon>
        <taxon>Penaeoidea</taxon>
        <taxon>Penaeidae</taxon>
        <taxon>Penaeus</taxon>
    </lineage>
</organism>
<feature type="compositionally biased region" description="Basic and acidic residues" evidence="7">
    <location>
        <begin position="1773"/>
        <end position="1785"/>
    </location>
</feature>
<feature type="region of interest" description="Disordered" evidence="7">
    <location>
        <begin position="1982"/>
        <end position="2141"/>
    </location>
</feature>
<evidence type="ECO:0000259" key="8">
    <source>
        <dbReference type="Pfam" id="PF12231"/>
    </source>
</evidence>
<dbReference type="InterPro" id="IPR016024">
    <property type="entry name" value="ARM-type_fold"/>
</dbReference>
<feature type="compositionally biased region" description="Basic and acidic residues" evidence="7">
    <location>
        <begin position="1747"/>
        <end position="1758"/>
    </location>
</feature>
<feature type="compositionally biased region" description="Basic and acidic residues" evidence="7">
    <location>
        <begin position="1933"/>
        <end position="1944"/>
    </location>
</feature>
<dbReference type="PANTHER" id="PTHR22928">
    <property type="entry name" value="TELOMERE-ASSOCIATED PROTEIN RIF1"/>
    <property type="match status" value="1"/>
</dbReference>
<dbReference type="InterPro" id="IPR022031">
    <property type="entry name" value="Rif1_N"/>
</dbReference>
<dbReference type="OrthoDB" id="5399929at2759"/>
<dbReference type="SUPFAM" id="SSF48371">
    <property type="entry name" value="ARM repeat"/>
    <property type="match status" value="2"/>
</dbReference>
<feature type="region of interest" description="Disordered" evidence="7">
    <location>
        <begin position="2286"/>
        <end position="2307"/>
    </location>
</feature>
<evidence type="ECO:0000256" key="7">
    <source>
        <dbReference type="SAM" id="MobiDB-lite"/>
    </source>
</evidence>
<feature type="region of interest" description="Disordered" evidence="7">
    <location>
        <begin position="936"/>
        <end position="956"/>
    </location>
</feature>
<proteinExistence type="predicted"/>
<dbReference type="EMBL" id="QCYY01002351">
    <property type="protein sequence ID" value="ROT71029.1"/>
    <property type="molecule type" value="Genomic_DNA"/>
</dbReference>
<feature type="compositionally biased region" description="Polar residues" evidence="7">
    <location>
        <begin position="1558"/>
        <end position="1573"/>
    </location>
</feature>
<feature type="compositionally biased region" description="Basic and acidic residues" evidence="7">
    <location>
        <begin position="1034"/>
        <end position="1047"/>
    </location>
</feature>
<protein>
    <submittedName>
        <fullName evidence="9">Putative telomere-associated protein RIF1-like isoform X2</fullName>
    </submittedName>
</protein>
<feature type="compositionally biased region" description="Basic residues" evidence="7">
    <location>
        <begin position="1470"/>
        <end position="1481"/>
    </location>
</feature>
<feature type="compositionally biased region" description="Low complexity" evidence="7">
    <location>
        <begin position="1069"/>
        <end position="1083"/>
    </location>
</feature>
<feature type="compositionally biased region" description="Basic and acidic residues" evidence="7">
    <location>
        <begin position="1144"/>
        <end position="1161"/>
    </location>
</feature>
<feature type="region of interest" description="Disordered" evidence="7">
    <location>
        <begin position="2245"/>
        <end position="2265"/>
    </location>
</feature>
<accession>A0A423T3F0</accession>
<feature type="region of interest" description="Disordered" evidence="7">
    <location>
        <begin position="1410"/>
        <end position="1963"/>
    </location>
</feature>
<dbReference type="Pfam" id="PF12231">
    <property type="entry name" value="Rif1_N"/>
    <property type="match status" value="1"/>
</dbReference>
<gene>
    <name evidence="9" type="ORF">C7M84_010668</name>
</gene>
<feature type="domain" description="Telomere-associated protein Rif1 N-terminal" evidence="8">
    <location>
        <begin position="21"/>
        <end position="343"/>
    </location>
</feature>
<feature type="compositionally biased region" description="Basic and acidic residues" evidence="7">
    <location>
        <begin position="1659"/>
        <end position="1684"/>
    </location>
</feature>
<feature type="compositionally biased region" description="Basic and acidic residues" evidence="7">
    <location>
        <begin position="1905"/>
        <end position="1920"/>
    </location>
</feature>
<feature type="region of interest" description="Disordered" evidence="7">
    <location>
        <begin position="983"/>
        <end position="1047"/>
    </location>
</feature>
<dbReference type="GO" id="GO:0000723">
    <property type="term" value="P:telomere maintenance"/>
    <property type="evidence" value="ECO:0007669"/>
    <property type="project" value="TreeGrafter"/>
</dbReference>
<feature type="compositionally biased region" description="Basic and acidic residues" evidence="7">
    <location>
        <begin position="1522"/>
        <end position="1549"/>
    </location>
</feature>
<feature type="region of interest" description="Disordered" evidence="7">
    <location>
        <begin position="1068"/>
        <end position="1372"/>
    </location>
</feature>
<evidence type="ECO:0000256" key="1">
    <source>
        <dbReference type="ARBA" id="ARBA00004123"/>
    </source>
</evidence>
<evidence type="ECO:0000256" key="3">
    <source>
        <dbReference type="ARBA" id="ARBA00022454"/>
    </source>
</evidence>
<keyword evidence="3" id="KW-0158">Chromosome</keyword>
<feature type="compositionally biased region" description="Acidic residues" evidence="7">
    <location>
        <begin position="1861"/>
        <end position="1875"/>
    </location>
</feature>
<feature type="compositionally biased region" description="Basic and acidic residues" evidence="7">
    <location>
        <begin position="1086"/>
        <end position="1096"/>
    </location>
</feature>
<name>A0A423T3F0_PENVA</name>
<reference evidence="9 10" key="2">
    <citation type="submission" date="2019-01" db="EMBL/GenBank/DDBJ databases">
        <title>The decoding of complex shrimp genome reveals the adaptation for benthos swimmer, frequently molting mechanism and breeding impact on genome.</title>
        <authorList>
            <person name="Sun Y."/>
            <person name="Gao Y."/>
            <person name="Yu Y."/>
        </authorList>
    </citation>
    <scope>NUCLEOTIDE SEQUENCE [LARGE SCALE GENOMIC DNA]</scope>
    <source>
        <tissue evidence="9">Muscle</tissue>
    </source>
</reference>
<evidence type="ECO:0000256" key="4">
    <source>
        <dbReference type="ARBA" id="ARBA00022895"/>
    </source>
</evidence>
<dbReference type="GO" id="GO:0140445">
    <property type="term" value="C:chromosome, telomeric repeat region"/>
    <property type="evidence" value="ECO:0007669"/>
    <property type="project" value="TreeGrafter"/>
</dbReference>
<feature type="compositionally biased region" description="Basic and acidic residues" evidence="7">
    <location>
        <begin position="1449"/>
        <end position="1467"/>
    </location>
</feature>